<evidence type="ECO:0000256" key="1">
    <source>
        <dbReference type="SAM" id="MobiDB-lite"/>
    </source>
</evidence>
<keyword evidence="2" id="KW-1185">Reference proteome</keyword>
<reference evidence="3" key="1">
    <citation type="submission" date="2025-08" db="UniProtKB">
        <authorList>
            <consortium name="RefSeq"/>
        </authorList>
    </citation>
    <scope>IDENTIFICATION</scope>
</reference>
<feature type="compositionally biased region" description="Pro residues" evidence="1">
    <location>
        <begin position="31"/>
        <end position="43"/>
    </location>
</feature>
<feature type="region of interest" description="Disordered" evidence="1">
    <location>
        <begin position="20"/>
        <end position="44"/>
    </location>
</feature>
<sequence>MGLKGACCFPWCGCRRQRETGKGAGLDPAAAPEPDPGPRPAIPPIVAEGGISSLESGAYFSRKARLSFRHQLHDIASANDSTI</sequence>
<evidence type="ECO:0000313" key="3">
    <source>
        <dbReference type="RefSeq" id="XP_060060202.1"/>
    </source>
</evidence>
<proteinExistence type="predicted"/>
<dbReference type="RefSeq" id="XP_060060202.1">
    <property type="nucleotide sequence ID" value="XM_060204219.1"/>
</dbReference>
<dbReference type="Proteomes" id="UP001652624">
    <property type="component" value="Chromosome 12"/>
</dbReference>
<evidence type="ECO:0000313" key="2">
    <source>
        <dbReference type="Proteomes" id="UP001652624"/>
    </source>
</evidence>
<organism evidence="2 3">
    <name type="scientific">Erinaceus europaeus</name>
    <name type="common">Western European hedgehog</name>
    <dbReference type="NCBI Taxonomy" id="9365"/>
    <lineage>
        <taxon>Eukaryota</taxon>
        <taxon>Metazoa</taxon>
        <taxon>Chordata</taxon>
        <taxon>Craniata</taxon>
        <taxon>Vertebrata</taxon>
        <taxon>Euteleostomi</taxon>
        <taxon>Mammalia</taxon>
        <taxon>Eutheria</taxon>
        <taxon>Laurasiatheria</taxon>
        <taxon>Eulipotyphla</taxon>
        <taxon>Erinaceidae</taxon>
        <taxon>Erinaceinae</taxon>
        <taxon>Erinaceus</taxon>
    </lineage>
</organism>
<protein>
    <submittedName>
        <fullName evidence="3">Uncharacterized protein C17orf114 homolog isoform X1</fullName>
    </submittedName>
</protein>
<gene>
    <name evidence="3" type="primary">C12H17orf114</name>
</gene>
<accession>A0ABM3YGK7</accession>
<dbReference type="GeneID" id="132542041"/>
<name>A0ABM3YGK7_ERIEU</name>